<dbReference type="Proteomes" id="UP000529795">
    <property type="component" value="Unassembled WGS sequence"/>
</dbReference>
<sequence length="184" mass="18970">MTNLPQVGDFWAPDEHTAPRVVLTVLAWDGGWRVLFEDGGDAVDLPDDSDTGPTPAEQLAEAQALALARIEQRSAVVASAGADTPSGRVKTDAGSRELIIAAHVLALTSINFGATNFQQPFTFVEADGERVEVLDAAGTLGVGIAVAARINTVRQRAEALAAAVKAATSAAAVEAIDITGGWPA</sequence>
<name>A0A840FEX9_9SPHN</name>
<evidence type="ECO:0000313" key="3">
    <source>
        <dbReference type="Proteomes" id="UP000529795"/>
    </source>
</evidence>
<dbReference type="RefSeq" id="WP_183984466.1">
    <property type="nucleotide sequence ID" value="NZ_JACIEV010000005.1"/>
</dbReference>
<reference evidence="2 3" key="1">
    <citation type="submission" date="2020-08" db="EMBL/GenBank/DDBJ databases">
        <title>Genomic Encyclopedia of Type Strains, Phase IV (KMG-IV): sequencing the most valuable type-strain genomes for metagenomic binning, comparative biology and taxonomic classification.</title>
        <authorList>
            <person name="Goeker M."/>
        </authorList>
    </citation>
    <scope>NUCLEOTIDE SEQUENCE [LARGE SCALE GENOMIC DNA]</scope>
    <source>
        <strain evidence="2 3">YC6723</strain>
    </source>
</reference>
<dbReference type="AlphaFoldDB" id="A0A840FEX9"/>
<comment type="caution">
    <text evidence="2">The sequence shown here is derived from an EMBL/GenBank/DDBJ whole genome shotgun (WGS) entry which is preliminary data.</text>
</comment>
<accession>A0A840FEX9</accession>
<keyword evidence="3" id="KW-1185">Reference proteome</keyword>
<evidence type="ECO:0000259" key="1">
    <source>
        <dbReference type="Pfam" id="PF14301"/>
    </source>
</evidence>
<protein>
    <recommendedName>
        <fullName evidence="1">DUF4376 domain-containing protein</fullName>
    </recommendedName>
</protein>
<organism evidence="2 3">
    <name type="scientific">Sphingomonas jinjuensis</name>
    <dbReference type="NCBI Taxonomy" id="535907"/>
    <lineage>
        <taxon>Bacteria</taxon>
        <taxon>Pseudomonadati</taxon>
        <taxon>Pseudomonadota</taxon>
        <taxon>Alphaproteobacteria</taxon>
        <taxon>Sphingomonadales</taxon>
        <taxon>Sphingomonadaceae</taxon>
        <taxon>Sphingomonas</taxon>
    </lineage>
</organism>
<dbReference type="EMBL" id="JACIEV010000005">
    <property type="protein sequence ID" value="MBB4154187.1"/>
    <property type="molecule type" value="Genomic_DNA"/>
</dbReference>
<gene>
    <name evidence="2" type="ORF">GGQ80_002097</name>
</gene>
<proteinExistence type="predicted"/>
<evidence type="ECO:0000313" key="2">
    <source>
        <dbReference type="EMBL" id="MBB4154187.1"/>
    </source>
</evidence>
<dbReference type="InterPro" id="IPR025484">
    <property type="entry name" value="DUF4376"/>
</dbReference>
<feature type="domain" description="DUF4376" evidence="1">
    <location>
        <begin position="61"/>
        <end position="176"/>
    </location>
</feature>
<dbReference type="Pfam" id="PF14301">
    <property type="entry name" value="DUF4376"/>
    <property type="match status" value="1"/>
</dbReference>